<accession>A0A830EMZ0</accession>
<keyword evidence="3" id="KW-1185">Reference proteome</keyword>
<organism evidence="2 3">
    <name type="scientific">Halobellus salinus</name>
    <dbReference type="NCBI Taxonomy" id="931585"/>
    <lineage>
        <taxon>Archaea</taxon>
        <taxon>Methanobacteriati</taxon>
        <taxon>Methanobacteriota</taxon>
        <taxon>Stenosarchaea group</taxon>
        <taxon>Halobacteria</taxon>
        <taxon>Halobacteriales</taxon>
        <taxon>Haloferacaceae</taxon>
        <taxon>Halobellus</taxon>
    </lineage>
</organism>
<feature type="transmembrane region" description="Helical" evidence="1">
    <location>
        <begin position="67"/>
        <end position="87"/>
    </location>
</feature>
<evidence type="ECO:0000313" key="2">
    <source>
        <dbReference type="EMBL" id="GGJ04588.1"/>
    </source>
</evidence>
<sequence length="121" mass="12212">MEAEPGLSDQYRRASPWPVFVALGIPIGEVGIVFGLFPIAVGGLLLFGGSAAGLATEAGYAKTPWRALVGAAIPLAALGAGFVYTAISLPTRGFAILAAAVILVAVAAAGTLFAQDQQPPY</sequence>
<protein>
    <recommendedName>
        <fullName evidence="4">Cox cluster protein</fullName>
    </recommendedName>
</protein>
<dbReference type="EMBL" id="BMOC01000006">
    <property type="protein sequence ID" value="GGJ04588.1"/>
    <property type="molecule type" value="Genomic_DNA"/>
</dbReference>
<dbReference type="InterPro" id="IPR055963">
    <property type="entry name" value="DUF7541"/>
</dbReference>
<evidence type="ECO:0000313" key="3">
    <source>
        <dbReference type="Proteomes" id="UP000653099"/>
    </source>
</evidence>
<keyword evidence="1" id="KW-0472">Membrane</keyword>
<evidence type="ECO:0008006" key="4">
    <source>
        <dbReference type="Google" id="ProtNLM"/>
    </source>
</evidence>
<evidence type="ECO:0000256" key="1">
    <source>
        <dbReference type="SAM" id="Phobius"/>
    </source>
</evidence>
<reference evidence="2" key="2">
    <citation type="submission" date="2020-09" db="EMBL/GenBank/DDBJ databases">
        <authorList>
            <person name="Sun Q."/>
            <person name="Ohkuma M."/>
        </authorList>
    </citation>
    <scope>NUCLEOTIDE SEQUENCE</scope>
    <source>
        <strain evidence="2">JCM 14359</strain>
    </source>
</reference>
<proteinExistence type="predicted"/>
<gene>
    <name evidence="2" type="ORF">GCM10008995_13040</name>
</gene>
<feature type="transmembrane region" description="Helical" evidence="1">
    <location>
        <begin position="93"/>
        <end position="114"/>
    </location>
</feature>
<dbReference type="Proteomes" id="UP000653099">
    <property type="component" value="Unassembled WGS sequence"/>
</dbReference>
<keyword evidence="1" id="KW-1133">Transmembrane helix</keyword>
<dbReference type="RefSeq" id="WP_188786583.1">
    <property type="nucleotide sequence ID" value="NZ_BMOC01000006.1"/>
</dbReference>
<comment type="caution">
    <text evidence="2">The sequence shown here is derived from an EMBL/GenBank/DDBJ whole genome shotgun (WGS) entry which is preliminary data.</text>
</comment>
<keyword evidence="1" id="KW-0812">Transmembrane</keyword>
<dbReference type="Pfam" id="PF24396">
    <property type="entry name" value="DUF7541"/>
    <property type="match status" value="1"/>
</dbReference>
<name>A0A830EMZ0_9EURY</name>
<dbReference type="AlphaFoldDB" id="A0A830EMZ0"/>
<reference evidence="2" key="1">
    <citation type="journal article" date="2014" name="Int. J. Syst. Evol. Microbiol.">
        <title>Complete genome sequence of Corynebacterium casei LMG S-19264T (=DSM 44701T), isolated from a smear-ripened cheese.</title>
        <authorList>
            <consortium name="US DOE Joint Genome Institute (JGI-PGF)"/>
            <person name="Walter F."/>
            <person name="Albersmeier A."/>
            <person name="Kalinowski J."/>
            <person name="Ruckert C."/>
        </authorList>
    </citation>
    <scope>NUCLEOTIDE SEQUENCE</scope>
    <source>
        <strain evidence="2">JCM 14359</strain>
    </source>
</reference>
<feature type="transmembrane region" description="Helical" evidence="1">
    <location>
        <begin position="20"/>
        <end position="47"/>
    </location>
</feature>
<dbReference type="OrthoDB" id="206484at2157"/>